<comment type="caution">
    <text evidence="3">The sequence shown here is derived from an EMBL/GenBank/DDBJ whole genome shotgun (WGS) entry which is preliminary data.</text>
</comment>
<organism evidence="3">
    <name type="scientific">Sesamum angustifolium</name>
    <dbReference type="NCBI Taxonomy" id="2727405"/>
    <lineage>
        <taxon>Eukaryota</taxon>
        <taxon>Viridiplantae</taxon>
        <taxon>Streptophyta</taxon>
        <taxon>Embryophyta</taxon>
        <taxon>Tracheophyta</taxon>
        <taxon>Spermatophyta</taxon>
        <taxon>Magnoliopsida</taxon>
        <taxon>eudicotyledons</taxon>
        <taxon>Gunneridae</taxon>
        <taxon>Pentapetalae</taxon>
        <taxon>asterids</taxon>
        <taxon>lamiids</taxon>
        <taxon>Lamiales</taxon>
        <taxon>Pedaliaceae</taxon>
        <taxon>Sesamum</taxon>
    </lineage>
</organism>
<proteinExistence type="predicted"/>
<feature type="region of interest" description="Disordered" evidence="1">
    <location>
        <begin position="9"/>
        <end position="36"/>
    </location>
</feature>
<feature type="region of interest" description="Disordered" evidence="1">
    <location>
        <begin position="331"/>
        <end position="377"/>
    </location>
</feature>
<dbReference type="EMBL" id="JACGWK010000004">
    <property type="protein sequence ID" value="KAL0358998.1"/>
    <property type="molecule type" value="Genomic_DNA"/>
</dbReference>
<dbReference type="PANTHER" id="PTHR37751">
    <property type="entry name" value="LOW PROTEIN: M-PHASE INDUCER PHOSPHATASE-LIKE PROTEIN"/>
    <property type="match status" value="1"/>
</dbReference>
<feature type="domain" description="DUF4378" evidence="2">
    <location>
        <begin position="403"/>
        <end position="501"/>
    </location>
</feature>
<dbReference type="PANTHER" id="PTHR37751:SF1">
    <property type="entry name" value="LOW PROTEIN: M-PHASE INDUCER PHOSPHATASE-LIKE PROTEIN"/>
    <property type="match status" value="1"/>
</dbReference>
<dbReference type="AlphaFoldDB" id="A0AAW2PUJ8"/>
<name>A0AAW2PUJ8_9LAMI</name>
<gene>
    <name evidence="3" type="ORF">Sangu_0749200</name>
</gene>
<reference evidence="3" key="1">
    <citation type="submission" date="2020-06" db="EMBL/GenBank/DDBJ databases">
        <authorList>
            <person name="Li T."/>
            <person name="Hu X."/>
            <person name="Zhang T."/>
            <person name="Song X."/>
            <person name="Zhang H."/>
            <person name="Dai N."/>
            <person name="Sheng W."/>
            <person name="Hou X."/>
            <person name="Wei L."/>
        </authorList>
    </citation>
    <scope>NUCLEOTIDE SEQUENCE</scope>
    <source>
        <strain evidence="3">G01</strain>
        <tissue evidence="3">Leaf</tissue>
    </source>
</reference>
<reference evidence="3" key="2">
    <citation type="journal article" date="2024" name="Plant">
        <title>Genomic evolution and insights into agronomic trait innovations of Sesamum species.</title>
        <authorList>
            <person name="Miao H."/>
            <person name="Wang L."/>
            <person name="Qu L."/>
            <person name="Liu H."/>
            <person name="Sun Y."/>
            <person name="Le M."/>
            <person name="Wang Q."/>
            <person name="Wei S."/>
            <person name="Zheng Y."/>
            <person name="Lin W."/>
            <person name="Duan Y."/>
            <person name="Cao H."/>
            <person name="Xiong S."/>
            <person name="Wang X."/>
            <person name="Wei L."/>
            <person name="Li C."/>
            <person name="Ma Q."/>
            <person name="Ju M."/>
            <person name="Zhao R."/>
            <person name="Li G."/>
            <person name="Mu C."/>
            <person name="Tian Q."/>
            <person name="Mei H."/>
            <person name="Zhang T."/>
            <person name="Gao T."/>
            <person name="Zhang H."/>
        </authorList>
    </citation>
    <scope>NUCLEOTIDE SEQUENCE</scope>
    <source>
        <strain evidence="3">G01</strain>
    </source>
</reference>
<evidence type="ECO:0000313" key="3">
    <source>
        <dbReference type="EMBL" id="KAL0358998.1"/>
    </source>
</evidence>
<evidence type="ECO:0000259" key="2">
    <source>
        <dbReference type="Pfam" id="PF14309"/>
    </source>
</evidence>
<protein>
    <recommendedName>
        <fullName evidence="2">DUF4378 domain-containing protein</fullName>
    </recommendedName>
</protein>
<dbReference type="InterPro" id="IPR025486">
    <property type="entry name" value="DUF4378"/>
</dbReference>
<accession>A0AAW2PUJ8</accession>
<dbReference type="Pfam" id="PF14309">
    <property type="entry name" value="DUF4378"/>
    <property type="match status" value="1"/>
</dbReference>
<sequence>MGRDWLQYWGGGGGSGRPAGARRRRRRRMSAEMEEAEGTSAAGCMCAVLQLFDLHQFQIPLNNHDPFLQEAATVTKGVEAPRNSLETEGPAAMKAASVPSSALKEEENLNFPVWDQDPESGRQAHGPGFAPGMYLSFIFILRFQARTKSQYNQRNILQTRFFDDDISVGARSLPETPRISSARRSDVEFHRLSLQINKDQNTNEEFSLSAKMVGRKGLRFRQDENRSPGHYAKQIVKQVKESVSRRGVGLDITNINRDKQEIRRDENLLLFKPTKTNSHNLPSLTNSGNKSPRISQGILGPLSPKNQEIVQENQHQKDSCKRVGTGNSNSSFIKKFPHHQACNNPTIRKKKEEPFVRSSAANKANLKDKKSKKAPLSSELVNISSPSLLPVKKDPSPLLQNYLKNRKLIFQLVDELLAEILRPHLDFKPWVSPITDHLSLADELCKKIESFPAANCQVLEDIDSLIDKDLGKSGLNGFLEEEGESLVCEIEGEIMESLVRETVAMVGARTAEEQRRKPTDVTWRAFT</sequence>
<feature type="region of interest" description="Disordered" evidence="1">
    <location>
        <begin position="274"/>
        <end position="294"/>
    </location>
</feature>
<evidence type="ECO:0000256" key="1">
    <source>
        <dbReference type="SAM" id="MobiDB-lite"/>
    </source>
</evidence>